<feature type="region of interest" description="Disordered" evidence="1">
    <location>
        <begin position="1"/>
        <end position="30"/>
    </location>
</feature>
<feature type="compositionally biased region" description="Basic and acidic residues" evidence="1">
    <location>
        <begin position="1"/>
        <end position="18"/>
    </location>
</feature>
<dbReference type="InterPro" id="IPR007569">
    <property type="entry name" value="DUF559"/>
</dbReference>
<dbReference type="Pfam" id="PF04480">
    <property type="entry name" value="DUF559"/>
    <property type="match status" value="1"/>
</dbReference>
<gene>
    <name evidence="3" type="ORF">GCM10009682_19580</name>
</gene>
<comment type="caution">
    <text evidence="3">The sequence shown here is derived from an EMBL/GenBank/DDBJ whole genome shotgun (WGS) entry which is preliminary data.</text>
</comment>
<protein>
    <submittedName>
        <fullName evidence="3">DUF559 domain-containing protein</fullName>
    </submittedName>
</protein>
<evidence type="ECO:0000259" key="2">
    <source>
        <dbReference type="Pfam" id="PF04480"/>
    </source>
</evidence>
<keyword evidence="4" id="KW-1185">Reference proteome</keyword>
<dbReference type="SUPFAM" id="SSF52980">
    <property type="entry name" value="Restriction endonuclease-like"/>
    <property type="match status" value="1"/>
</dbReference>
<sequence>MHRATPERARSGNDDPMPRRPHRPPALRGRLFHGPTAVANGLLTRAALRSSAWRSVIRGVYVDSSVPPTHELRCRAVAAFALSADGVITGRSAATLLGPGLSGCDDPVEALMPPGLVSRVEGLVPHKARVDPSDVCVVRGTRVTTPPRTCWDLAQWCSVEEAVVLVDRFLRDRLVTPAELRTYVAKRRRTLGPRGARRCDRVIALADGRAESPQESRLRLAIVLGGLPTPEVQWEIRDESGFVARVDLAYPRWRIAIEYDGAWHATTEQLQRDRRRLNRLQAAGWLIIHVTADTLRSNRPTLLHEIRGAISARR</sequence>
<dbReference type="InterPro" id="IPR011335">
    <property type="entry name" value="Restrct_endonuc-II-like"/>
</dbReference>
<evidence type="ECO:0000256" key="1">
    <source>
        <dbReference type="SAM" id="MobiDB-lite"/>
    </source>
</evidence>
<dbReference type="Gene3D" id="3.40.960.10">
    <property type="entry name" value="VSR Endonuclease"/>
    <property type="match status" value="1"/>
</dbReference>
<proteinExistence type="predicted"/>
<dbReference type="Proteomes" id="UP001500218">
    <property type="component" value="Unassembled WGS sequence"/>
</dbReference>
<evidence type="ECO:0000313" key="3">
    <source>
        <dbReference type="EMBL" id="GAA1797958.1"/>
    </source>
</evidence>
<feature type="domain" description="DUF559" evidence="2">
    <location>
        <begin position="246"/>
        <end position="308"/>
    </location>
</feature>
<name>A0ABP4Y0D0_9ACTN</name>
<organism evidence="3 4">
    <name type="scientific">Luedemannella flava</name>
    <dbReference type="NCBI Taxonomy" id="349316"/>
    <lineage>
        <taxon>Bacteria</taxon>
        <taxon>Bacillati</taxon>
        <taxon>Actinomycetota</taxon>
        <taxon>Actinomycetes</taxon>
        <taxon>Micromonosporales</taxon>
        <taxon>Micromonosporaceae</taxon>
        <taxon>Luedemannella</taxon>
    </lineage>
</organism>
<accession>A0ABP4Y0D0</accession>
<reference evidence="4" key="1">
    <citation type="journal article" date="2019" name="Int. J. Syst. Evol. Microbiol.">
        <title>The Global Catalogue of Microorganisms (GCM) 10K type strain sequencing project: providing services to taxonomists for standard genome sequencing and annotation.</title>
        <authorList>
            <consortium name="The Broad Institute Genomics Platform"/>
            <consortium name="The Broad Institute Genome Sequencing Center for Infectious Disease"/>
            <person name="Wu L."/>
            <person name="Ma J."/>
        </authorList>
    </citation>
    <scope>NUCLEOTIDE SEQUENCE [LARGE SCALE GENOMIC DNA]</scope>
    <source>
        <strain evidence="4">JCM 13250</strain>
    </source>
</reference>
<evidence type="ECO:0000313" key="4">
    <source>
        <dbReference type="Proteomes" id="UP001500218"/>
    </source>
</evidence>
<dbReference type="EMBL" id="BAAALT010000050">
    <property type="protein sequence ID" value="GAA1797958.1"/>
    <property type="molecule type" value="Genomic_DNA"/>
</dbReference>